<dbReference type="WBParaSite" id="PSU_v2.g5493.t1">
    <property type="protein sequence ID" value="PSU_v2.g5493.t1"/>
    <property type="gene ID" value="PSU_v2.g5493"/>
</dbReference>
<organism evidence="1 2">
    <name type="scientific">Panagrolaimus superbus</name>
    <dbReference type="NCBI Taxonomy" id="310955"/>
    <lineage>
        <taxon>Eukaryota</taxon>
        <taxon>Metazoa</taxon>
        <taxon>Ecdysozoa</taxon>
        <taxon>Nematoda</taxon>
        <taxon>Chromadorea</taxon>
        <taxon>Rhabditida</taxon>
        <taxon>Tylenchina</taxon>
        <taxon>Panagrolaimomorpha</taxon>
        <taxon>Panagrolaimoidea</taxon>
        <taxon>Panagrolaimidae</taxon>
        <taxon>Panagrolaimus</taxon>
    </lineage>
</organism>
<evidence type="ECO:0000313" key="1">
    <source>
        <dbReference type="Proteomes" id="UP000887577"/>
    </source>
</evidence>
<dbReference type="Proteomes" id="UP000887577">
    <property type="component" value="Unplaced"/>
</dbReference>
<name>A0A914Z5G4_9BILA</name>
<accession>A0A914Z5G4</accession>
<dbReference type="AlphaFoldDB" id="A0A914Z5G4"/>
<evidence type="ECO:0000313" key="2">
    <source>
        <dbReference type="WBParaSite" id="PSU_v2.g5493.t1"/>
    </source>
</evidence>
<reference evidence="2" key="1">
    <citation type="submission" date="2022-11" db="UniProtKB">
        <authorList>
            <consortium name="WormBaseParasite"/>
        </authorList>
    </citation>
    <scope>IDENTIFICATION</scope>
</reference>
<sequence length="188" mass="22110">MSLQLLQKSLNLVNESDGIIEKSTTRKTRKSKVAEERELVRNLDQRFQYNIDSGMLEKRKRDEVHKMKGDLTYLFNQKDAKNGYSLVEQFRDTRPPDIAAHNRKYIKYSQRYKIPEEVAKSCVLSSIKKDKMKKKRLEERFNLRGTLYDKKPGESKPKDKSLFSADDFNNVADFSTNNVLQQKIKKIK</sequence>
<keyword evidence="1" id="KW-1185">Reference proteome</keyword>
<proteinExistence type="predicted"/>
<protein>
    <submittedName>
        <fullName evidence="2">Uncharacterized protein</fullName>
    </submittedName>
</protein>